<accession>A0A540R7Y0</accession>
<sequence length="130" mass="14591">MNTFTACVERGENWWVAQLVEDPGVIVQARRLDQIQEEIRDALALFPELTDSPETAIVHLDLVGEVEQQAQATRDQLAAIREREAHELANMSQHARRLADGGYNYRDIAYLLGITYGRVGQILKAKTSTA</sequence>
<dbReference type="RefSeq" id="WP_077210025.1">
    <property type="nucleotide sequence ID" value="NZ_JADPQA010000007.1"/>
</dbReference>
<protein>
    <submittedName>
        <fullName evidence="1">Uncharacterized protein</fullName>
    </submittedName>
</protein>
<proteinExistence type="predicted"/>
<name>A0A540R7Y0_9CORY</name>
<organism evidence="1 2">
    <name type="scientific">Corynebacterium phoceense</name>
    <dbReference type="NCBI Taxonomy" id="1686286"/>
    <lineage>
        <taxon>Bacteria</taxon>
        <taxon>Bacillati</taxon>
        <taxon>Actinomycetota</taxon>
        <taxon>Actinomycetes</taxon>
        <taxon>Mycobacteriales</taxon>
        <taxon>Corynebacteriaceae</taxon>
        <taxon>Corynebacterium</taxon>
    </lineage>
</organism>
<reference evidence="1 2" key="1">
    <citation type="submission" date="2019-06" db="EMBL/GenBank/DDBJ databases">
        <title>Draft genome of C. phoceense Strain 272.</title>
        <authorList>
            <person name="Pacheco L.G.C."/>
            <person name="Barberis C.M."/>
            <person name="Almuzara M.N."/>
            <person name="Traglia G.M."/>
            <person name="Santos C.S."/>
            <person name="Rocha D.J.P.G."/>
            <person name="Aguiar E.R.G.R."/>
            <person name="Vay C.A."/>
        </authorList>
    </citation>
    <scope>NUCLEOTIDE SEQUENCE [LARGE SCALE GENOMIC DNA]</scope>
    <source>
        <strain evidence="1 2">272</strain>
    </source>
</reference>
<evidence type="ECO:0000313" key="2">
    <source>
        <dbReference type="Proteomes" id="UP000318080"/>
    </source>
</evidence>
<comment type="caution">
    <text evidence="1">The sequence shown here is derived from an EMBL/GenBank/DDBJ whole genome shotgun (WGS) entry which is preliminary data.</text>
</comment>
<gene>
    <name evidence="1" type="ORF">EJK80_04595</name>
</gene>
<dbReference type="EMBL" id="VHIR01000005">
    <property type="protein sequence ID" value="TQE43828.1"/>
    <property type="molecule type" value="Genomic_DNA"/>
</dbReference>
<dbReference type="Proteomes" id="UP000318080">
    <property type="component" value="Unassembled WGS sequence"/>
</dbReference>
<keyword evidence="2" id="KW-1185">Reference proteome</keyword>
<evidence type="ECO:0000313" key="1">
    <source>
        <dbReference type="EMBL" id="TQE43828.1"/>
    </source>
</evidence>
<dbReference type="AlphaFoldDB" id="A0A540R7Y0"/>
<dbReference type="GeneID" id="79853869"/>